<evidence type="ECO:0000313" key="2">
    <source>
        <dbReference type="Proteomes" id="UP001152562"/>
    </source>
</evidence>
<evidence type="ECO:0000313" key="1">
    <source>
        <dbReference type="EMBL" id="CAH4003618.1"/>
    </source>
</evidence>
<keyword evidence="2" id="KW-1185">Reference proteome</keyword>
<sequence length="262" mass="30055">MNSRKRKISPATPRPPKLVLPENVILCLSMSEFLGFADFRSLVRSVWRNNDESNIVREKLWQLSTHIAEIPFINGKKLSIEFNYDPWRKNQDCILINVESLLPIFGGVMPAEVDKFISVSKIENFVRMHVHLNRCSDYRHRSCPCHLKNYNPEKARAFAKPSVAECKFGHFHHYCSQHVGHWFMFFLNPLLKAEEENNSPDEDDIQKNITRRQGAAAKDGSTIITALNVKANCLSVGDGSLHNQLYVELEEQTAYPRGRSTS</sequence>
<name>A0A9P0T274_PIEBR</name>
<accession>A0A9P0T274</accession>
<organism evidence="1 2">
    <name type="scientific">Pieris brassicae</name>
    <name type="common">White butterfly</name>
    <name type="synonym">Large white butterfly</name>
    <dbReference type="NCBI Taxonomy" id="7116"/>
    <lineage>
        <taxon>Eukaryota</taxon>
        <taxon>Metazoa</taxon>
        <taxon>Ecdysozoa</taxon>
        <taxon>Arthropoda</taxon>
        <taxon>Hexapoda</taxon>
        <taxon>Insecta</taxon>
        <taxon>Pterygota</taxon>
        <taxon>Neoptera</taxon>
        <taxon>Endopterygota</taxon>
        <taxon>Lepidoptera</taxon>
        <taxon>Glossata</taxon>
        <taxon>Ditrysia</taxon>
        <taxon>Papilionoidea</taxon>
        <taxon>Pieridae</taxon>
        <taxon>Pierinae</taxon>
        <taxon>Pieris</taxon>
    </lineage>
</organism>
<dbReference type="Pfam" id="PF12132">
    <property type="entry name" value="DUF3587"/>
    <property type="match status" value="1"/>
</dbReference>
<dbReference type="EMBL" id="CALOZG010000003">
    <property type="protein sequence ID" value="CAH4003618.1"/>
    <property type="molecule type" value="Genomic_DNA"/>
</dbReference>
<dbReference type="Proteomes" id="UP001152562">
    <property type="component" value="Unassembled WGS sequence"/>
</dbReference>
<gene>
    <name evidence="1" type="ORF">PIBRA_LOCUS2783</name>
</gene>
<protein>
    <submittedName>
        <fullName evidence="1">Uncharacterized protein</fullName>
    </submittedName>
</protein>
<proteinExistence type="predicted"/>
<dbReference type="InterPro" id="IPR021982">
    <property type="entry name" value="REEP_Ichnovirus"/>
</dbReference>
<dbReference type="AlphaFoldDB" id="A0A9P0T274"/>
<comment type="caution">
    <text evidence="1">The sequence shown here is derived from an EMBL/GenBank/DDBJ whole genome shotgun (WGS) entry which is preliminary data.</text>
</comment>
<reference evidence="1" key="1">
    <citation type="submission" date="2022-05" db="EMBL/GenBank/DDBJ databases">
        <authorList>
            <person name="Okamura Y."/>
        </authorList>
    </citation>
    <scope>NUCLEOTIDE SEQUENCE</scope>
</reference>